<dbReference type="PANTHER" id="PTHR44329">
    <property type="entry name" value="SERINE/THREONINE-PROTEIN KINASE TNNI3K-RELATED"/>
    <property type="match status" value="1"/>
</dbReference>
<reference evidence="5" key="1">
    <citation type="journal article" date="2020" name="J. Eukaryot. Microbiol.">
        <title>De novo Sequencing, Assembly and Annotation of the Transcriptome for the Free-Living Testate Amoeba Arcella intermedia.</title>
        <authorList>
            <person name="Ribeiro G.M."/>
            <person name="Porfirio-Sousa A.L."/>
            <person name="Maurer-Alcala X.X."/>
            <person name="Katz L.A."/>
            <person name="Lahr D.J.G."/>
        </authorList>
    </citation>
    <scope>NUCLEOTIDE SEQUENCE</scope>
</reference>
<dbReference type="AlphaFoldDB" id="A0A6B2L2K1"/>
<dbReference type="Pfam" id="PF07714">
    <property type="entry name" value="PK_Tyr_Ser-Thr"/>
    <property type="match status" value="1"/>
</dbReference>
<dbReference type="GO" id="GO:0004674">
    <property type="term" value="F:protein serine/threonine kinase activity"/>
    <property type="evidence" value="ECO:0007669"/>
    <property type="project" value="TreeGrafter"/>
</dbReference>
<evidence type="ECO:0000256" key="2">
    <source>
        <dbReference type="ARBA" id="ARBA00022840"/>
    </source>
</evidence>
<dbReference type="InterPro" id="IPR008271">
    <property type="entry name" value="Ser/Thr_kinase_AS"/>
</dbReference>
<dbReference type="InterPro" id="IPR000719">
    <property type="entry name" value="Prot_kinase_dom"/>
</dbReference>
<feature type="region of interest" description="Disordered" evidence="3">
    <location>
        <begin position="309"/>
        <end position="332"/>
    </location>
</feature>
<organism evidence="5">
    <name type="scientific">Arcella intermedia</name>
    <dbReference type="NCBI Taxonomy" id="1963864"/>
    <lineage>
        <taxon>Eukaryota</taxon>
        <taxon>Amoebozoa</taxon>
        <taxon>Tubulinea</taxon>
        <taxon>Elardia</taxon>
        <taxon>Arcellinida</taxon>
        <taxon>Sphaerothecina</taxon>
        <taxon>Arcellidae</taxon>
        <taxon>Arcella</taxon>
    </lineage>
</organism>
<dbReference type="SUPFAM" id="SSF56112">
    <property type="entry name" value="Protein kinase-like (PK-like)"/>
    <property type="match status" value="1"/>
</dbReference>
<feature type="compositionally biased region" description="Basic residues" evidence="3">
    <location>
        <begin position="428"/>
        <end position="437"/>
    </location>
</feature>
<evidence type="ECO:0000256" key="1">
    <source>
        <dbReference type="ARBA" id="ARBA00022741"/>
    </source>
</evidence>
<dbReference type="PROSITE" id="PS00108">
    <property type="entry name" value="PROTEIN_KINASE_ST"/>
    <property type="match status" value="1"/>
</dbReference>
<keyword evidence="1" id="KW-0547">Nucleotide-binding</keyword>
<accession>A0A6B2L2K1</accession>
<dbReference type="Gene3D" id="1.10.510.10">
    <property type="entry name" value="Transferase(Phosphotransferase) domain 1"/>
    <property type="match status" value="1"/>
</dbReference>
<dbReference type="SMART" id="SM00220">
    <property type="entry name" value="S_TKc"/>
    <property type="match status" value="1"/>
</dbReference>
<evidence type="ECO:0000259" key="4">
    <source>
        <dbReference type="PROSITE" id="PS50011"/>
    </source>
</evidence>
<dbReference type="GO" id="GO:0005524">
    <property type="term" value="F:ATP binding"/>
    <property type="evidence" value="ECO:0007669"/>
    <property type="project" value="UniProtKB-KW"/>
</dbReference>
<dbReference type="InterPro" id="IPR051681">
    <property type="entry name" value="Ser/Thr_Kinases-Pseudokinases"/>
</dbReference>
<feature type="compositionally biased region" description="Polar residues" evidence="3">
    <location>
        <begin position="438"/>
        <end position="448"/>
    </location>
</feature>
<sequence length="482" mass="55506">MMQYTLIHPNIVKLLAVCMNPFSLISEYIPFGNLYNYINDYSRNISWKMKLKIASDIAQVMNYMHTLNPPIAHLDLKSPNVMLTSLDPNSEVVAKITDFGLSKVSLGGFSGKFADNPIWLAPEILRNEQYDVRVDNYAFGIILWELVERKKGFEDIPYLWKISELVVSGTRLHLGDCPEIIRELITNCWTDNRVARPSFSTILTILNNLKNNMDWDLWEAKELEKLENTKSQGEPKGEPKIPTYNDSFLTTSSDIDDKFRISRLDDNDEFSEICDWDTIMDDEAPAAEERLVRIRKKDKEHHKTIILPNRSESESPPKCKTTRMRSNSQSYKSVIKERHTPRTTVHFKAELENFEAIPVSRKKSLDSNKAKNVTKPNGNLPNTITTPAIRSLDSLHIIINNTSELFGNSIDVNLVKEPFSQRVSGSSKTRREKRQKISKSWSLGESTSPPFPLLKRHSLPSRIRENSTDRYELESFYLFDEE</sequence>
<protein>
    <recommendedName>
        <fullName evidence="4">Protein kinase domain-containing protein</fullName>
    </recommendedName>
</protein>
<dbReference type="InterPro" id="IPR011009">
    <property type="entry name" value="Kinase-like_dom_sf"/>
</dbReference>
<proteinExistence type="predicted"/>
<name>A0A6B2L2K1_9EUKA</name>
<feature type="region of interest" description="Disordered" evidence="3">
    <location>
        <begin position="228"/>
        <end position="249"/>
    </location>
</feature>
<feature type="region of interest" description="Disordered" evidence="3">
    <location>
        <begin position="421"/>
        <end position="453"/>
    </location>
</feature>
<keyword evidence="2" id="KW-0067">ATP-binding</keyword>
<dbReference type="EMBL" id="GIBP01002265">
    <property type="protein sequence ID" value="NDV31234.1"/>
    <property type="molecule type" value="Transcribed_RNA"/>
</dbReference>
<feature type="compositionally biased region" description="Basic and acidic residues" evidence="3">
    <location>
        <begin position="228"/>
        <end position="239"/>
    </location>
</feature>
<feature type="domain" description="Protein kinase" evidence="4">
    <location>
        <begin position="1"/>
        <end position="209"/>
    </location>
</feature>
<evidence type="ECO:0000313" key="5">
    <source>
        <dbReference type="EMBL" id="NDV31234.1"/>
    </source>
</evidence>
<dbReference type="InterPro" id="IPR001245">
    <property type="entry name" value="Ser-Thr/Tyr_kinase_cat_dom"/>
</dbReference>
<dbReference type="PROSITE" id="PS50011">
    <property type="entry name" value="PROTEIN_KINASE_DOM"/>
    <property type="match status" value="1"/>
</dbReference>
<evidence type="ECO:0000256" key="3">
    <source>
        <dbReference type="SAM" id="MobiDB-lite"/>
    </source>
</evidence>